<sequence>MNNMPALGFLILLAGAFAQELTVTLPDGAVKGVQRVTTAGHPYYAFFSIRYAKPPVGALRFQTPVPVDPWNVVYDATFEKNVCYQVSFDVKEENEDCLTVSVYTPINPLTTKNKLPVMVYIHGGGFVVGSGRYTGNLHGASPGYIIDNQLIMVSINYRLGPFGFLSTGDKVIPGNAGLKDQTLALKWVQKNIAFFGGDPDKVTLFGQSAGGASIGYLILSPSAARLFRAAILESGTPLCPWAYQRNQTEITYKTASFIDQRFNHQRDAQELLTFLQKVDAKTIDNASNRYTVWATTPAETGHNSIINGQLEQGFFFAPVVEVEHDGAFLTQKPYEALARGNFNKVPIIIGACSEEGLMSLSLYDSNPSFLVPQGMHITNSSTKSYAGSLIKAQYSPNSEMKNNILSGIQYYTDQNFVKSLIKHAELQSQHTDVYFYVFSYSGPLGGNVHNKYPGSGNVTHVEEANYILDRLNVKLFPPADQLVHQRIVKLWTNFAIHKNPTPTQDPLLQNIMWPKVSQANFQYLDIGANLQILKDPKKEKYNFWKTLYEMFGERPFDTY</sequence>
<comment type="similarity">
    <text evidence="2">Belongs to the 'GDXG' lipolytic enzyme family.</text>
</comment>
<dbReference type="InterPro" id="IPR002168">
    <property type="entry name" value="Lipase_GDXG_HIS_AS"/>
</dbReference>
<evidence type="ECO:0000256" key="3">
    <source>
        <dbReference type="ARBA" id="ARBA00022487"/>
    </source>
</evidence>
<dbReference type="InterPro" id="IPR019826">
    <property type="entry name" value="Carboxylesterase_B_AS"/>
</dbReference>
<feature type="domain" description="Carboxylesterase type B" evidence="8">
    <location>
        <begin position="20"/>
        <end position="544"/>
    </location>
</feature>
<evidence type="ECO:0000256" key="5">
    <source>
        <dbReference type="ARBA" id="ARBA00023157"/>
    </source>
</evidence>
<evidence type="ECO:0000256" key="7">
    <source>
        <dbReference type="RuleBase" id="RU361235"/>
    </source>
</evidence>
<comment type="similarity">
    <text evidence="1 7">Belongs to the type-B carboxylesterase/lipase family.</text>
</comment>
<keyword evidence="3" id="KW-0719">Serine esterase</keyword>
<dbReference type="AlphaFoldDB" id="A0A834I9K0"/>
<dbReference type="Gene3D" id="3.40.50.1820">
    <property type="entry name" value="alpha/beta hydrolase"/>
    <property type="match status" value="1"/>
</dbReference>
<comment type="caution">
    <text evidence="9">The sequence shown here is derived from an EMBL/GenBank/DDBJ whole genome shotgun (WGS) entry which is preliminary data.</text>
</comment>
<dbReference type="PROSITE" id="PS00941">
    <property type="entry name" value="CARBOXYLESTERASE_B_2"/>
    <property type="match status" value="1"/>
</dbReference>
<evidence type="ECO:0000256" key="4">
    <source>
        <dbReference type="ARBA" id="ARBA00022801"/>
    </source>
</evidence>
<reference evidence="9" key="1">
    <citation type="submission" date="2020-08" db="EMBL/GenBank/DDBJ databases">
        <title>Genome sequencing and assembly of the red palm weevil Rhynchophorus ferrugineus.</title>
        <authorList>
            <person name="Dias G.B."/>
            <person name="Bergman C.M."/>
            <person name="Manee M."/>
        </authorList>
    </citation>
    <scope>NUCLEOTIDE SEQUENCE</scope>
    <source>
        <strain evidence="9">AA-2017</strain>
        <tissue evidence="9">Whole larva</tissue>
    </source>
</reference>
<dbReference type="GO" id="GO:0052689">
    <property type="term" value="F:carboxylic ester hydrolase activity"/>
    <property type="evidence" value="ECO:0007669"/>
    <property type="project" value="UniProtKB-KW"/>
</dbReference>
<dbReference type="EC" id="3.1.1.-" evidence="7"/>
<keyword evidence="10" id="KW-1185">Reference proteome</keyword>
<dbReference type="PANTHER" id="PTHR43142:SF1">
    <property type="entry name" value="CARBOXYLIC ESTER HYDROLASE"/>
    <property type="match status" value="1"/>
</dbReference>
<evidence type="ECO:0000256" key="6">
    <source>
        <dbReference type="ARBA" id="ARBA00023180"/>
    </source>
</evidence>
<dbReference type="Pfam" id="PF00135">
    <property type="entry name" value="COesterase"/>
    <property type="match status" value="1"/>
</dbReference>
<keyword evidence="7" id="KW-0732">Signal</keyword>
<dbReference type="SUPFAM" id="SSF53474">
    <property type="entry name" value="alpha/beta-Hydrolases"/>
    <property type="match status" value="1"/>
</dbReference>
<dbReference type="InterPro" id="IPR029058">
    <property type="entry name" value="AB_hydrolase_fold"/>
</dbReference>
<dbReference type="PROSITE" id="PS00122">
    <property type="entry name" value="CARBOXYLESTERASE_B_1"/>
    <property type="match status" value="1"/>
</dbReference>
<evidence type="ECO:0000256" key="2">
    <source>
        <dbReference type="ARBA" id="ARBA00010515"/>
    </source>
</evidence>
<name>A0A834I9K0_RHYFE</name>
<dbReference type="OrthoDB" id="6846267at2759"/>
<accession>A0A834I9K0</accession>
<proteinExistence type="inferred from homology"/>
<protein>
    <recommendedName>
        <fullName evidence="7">Carboxylic ester hydrolase</fullName>
        <ecNumber evidence="7">3.1.1.-</ecNumber>
    </recommendedName>
</protein>
<dbReference type="PROSITE" id="PS01173">
    <property type="entry name" value="LIPASE_GDXG_HIS"/>
    <property type="match status" value="1"/>
</dbReference>
<organism evidence="9 10">
    <name type="scientific">Rhynchophorus ferrugineus</name>
    <name type="common">Red palm weevil</name>
    <name type="synonym">Curculio ferrugineus</name>
    <dbReference type="NCBI Taxonomy" id="354439"/>
    <lineage>
        <taxon>Eukaryota</taxon>
        <taxon>Metazoa</taxon>
        <taxon>Ecdysozoa</taxon>
        <taxon>Arthropoda</taxon>
        <taxon>Hexapoda</taxon>
        <taxon>Insecta</taxon>
        <taxon>Pterygota</taxon>
        <taxon>Neoptera</taxon>
        <taxon>Endopterygota</taxon>
        <taxon>Coleoptera</taxon>
        <taxon>Polyphaga</taxon>
        <taxon>Cucujiformia</taxon>
        <taxon>Curculionidae</taxon>
        <taxon>Dryophthorinae</taxon>
        <taxon>Rhynchophorus</taxon>
    </lineage>
</organism>
<evidence type="ECO:0000256" key="1">
    <source>
        <dbReference type="ARBA" id="ARBA00005964"/>
    </source>
</evidence>
<dbReference type="Proteomes" id="UP000625711">
    <property type="component" value="Unassembled WGS sequence"/>
</dbReference>
<dbReference type="EMBL" id="JAACXV010012484">
    <property type="protein sequence ID" value="KAF7274593.1"/>
    <property type="molecule type" value="Genomic_DNA"/>
</dbReference>
<keyword evidence="5" id="KW-1015">Disulfide bond</keyword>
<evidence type="ECO:0000259" key="8">
    <source>
        <dbReference type="Pfam" id="PF00135"/>
    </source>
</evidence>
<gene>
    <name evidence="9" type="ORF">GWI33_012721</name>
</gene>
<feature type="signal peptide" evidence="7">
    <location>
        <begin position="1"/>
        <end position="18"/>
    </location>
</feature>
<dbReference type="InterPro" id="IPR002018">
    <property type="entry name" value="CarbesteraseB"/>
</dbReference>
<keyword evidence="4 7" id="KW-0378">Hydrolase</keyword>
<keyword evidence="6" id="KW-0325">Glycoprotein</keyword>
<dbReference type="InterPro" id="IPR019819">
    <property type="entry name" value="Carboxylesterase_B_CS"/>
</dbReference>
<dbReference type="PANTHER" id="PTHR43142">
    <property type="entry name" value="CARBOXYLIC ESTER HYDROLASE"/>
    <property type="match status" value="1"/>
</dbReference>
<feature type="chain" id="PRO_5033100874" description="Carboxylic ester hydrolase" evidence="7">
    <location>
        <begin position="19"/>
        <end position="559"/>
    </location>
</feature>
<evidence type="ECO:0000313" key="9">
    <source>
        <dbReference type="EMBL" id="KAF7274593.1"/>
    </source>
</evidence>
<evidence type="ECO:0000313" key="10">
    <source>
        <dbReference type="Proteomes" id="UP000625711"/>
    </source>
</evidence>